<feature type="region of interest" description="Disordered" evidence="1">
    <location>
        <begin position="43"/>
        <end position="100"/>
    </location>
</feature>
<evidence type="ECO:0000313" key="3">
    <source>
        <dbReference type="Proteomes" id="UP000324222"/>
    </source>
</evidence>
<dbReference type="EMBL" id="VSRR010004977">
    <property type="protein sequence ID" value="MPC41230.1"/>
    <property type="molecule type" value="Genomic_DNA"/>
</dbReference>
<reference evidence="2 3" key="1">
    <citation type="submission" date="2019-05" db="EMBL/GenBank/DDBJ databases">
        <title>Another draft genome of Portunus trituberculatus and its Hox gene families provides insights of decapod evolution.</title>
        <authorList>
            <person name="Jeong J.-H."/>
            <person name="Song I."/>
            <person name="Kim S."/>
            <person name="Choi T."/>
            <person name="Kim D."/>
            <person name="Ryu S."/>
            <person name="Kim W."/>
        </authorList>
    </citation>
    <scope>NUCLEOTIDE SEQUENCE [LARGE SCALE GENOMIC DNA]</scope>
    <source>
        <tissue evidence="2">Muscle</tissue>
    </source>
</reference>
<comment type="caution">
    <text evidence="2">The sequence shown here is derived from an EMBL/GenBank/DDBJ whole genome shotgun (WGS) entry which is preliminary data.</text>
</comment>
<accession>A0A5B7F1J6</accession>
<protein>
    <submittedName>
        <fullName evidence="2">Uncharacterized protein</fullName>
    </submittedName>
</protein>
<organism evidence="2 3">
    <name type="scientific">Portunus trituberculatus</name>
    <name type="common">Swimming crab</name>
    <name type="synonym">Neptunus trituberculatus</name>
    <dbReference type="NCBI Taxonomy" id="210409"/>
    <lineage>
        <taxon>Eukaryota</taxon>
        <taxon>Metazoa</taxon>
        <taxon>Ecdysozoa</taxon>
        <taxon>Arthropoda</taxon>
        <taxon>Crustacea</taxon>
        <taxon>Multicrustacea</taxon>
        <taxon>Malacostraca</taxon>
        <taxon>Eumalacostraca</taxon>
        <taxon>Eucarida</taxon>
        <taxon>Decapoda</taxon>
        <taxon>Pleocyemata</taxon>
        <taxon>Brachyura</taxon>
        <taxon>Eubrachyura</taxon>
        <taxon>Portunoidea</taxon>
        <taxon>Portunidae</taxon>
        <taxon>Portuninae</taxon>
        <taxon>Portunus</taxon>
    </lineage>
</organism>
<name>A0A5B7F1J6_PORTR</name>
<feature type="compositionally biased region" description="Basic and acidic residues" evidence="1">
    <location>
        <begin position="86"/>
        <end position="100"/>
    </location>
</feature>
<sequence>MNTVPGAVRWGGVRYGAVRCGASHPPSPNLLSARLAHTIPGPRCTRLSTHSQPCSVHATDRKTSEAGKGEEEEQQPEVVEMEEEKENERRRRGREGEQRR</sequence>
<proteinExistence type="predicted"/>
<gene>
    <name evidence="2" type="ORF">E2C01_034817</name>
</gene>
<feature type="compositionally biased region" description="Acidic residues" evidence="1">
    <location>
        <begin position="70"/>
        <end position="85"/>
    </location>
</feature>
<evidence type="ECO:0000256" key="1">
    <source>
        <dbReference type="SAM" id="MobiDB-lite"/>
    </source>
</evidence>
<dbReference type="Proteomes" id="UP000324222">
    <property type="component" value="Unassembled WGS sequence"/>
</dbReference>
<evidence type="ECO:0000313" key="2">
    <source>
        <dbReference type="EMBL" id="MPC41230.1"/>
    </source>
</evidence>
<dbReference type="AlphaFoldDB" id="A0A5B7F1J6"/>
<feature type="compositionally biased region" description="Basic and acidic residues" evidence="1">
    <location>
        <begin position="58"/>
        <end position="69"/>
    </location>
</feature>
<keyword evidence="3" id="KW-1185">Reference proteome</keyword>